<keyword evidence="2" id="KW-1133">Transmembrane helix</keyword>
<feature type="region of interest" description="Disordered" evidence="1">
    <location>
        <begin position="127"/>
        <end position="146"/>
    </location>
</feature>
<feature type="compositionally biased region" description="Basic and acidic residues" evidence="1">
    <location>
        <begin position="70"/>
        <end position="79"/>
    </location>
</feature>
<sequence>MGNELEGRNQTRNFLMQKQKRNRIVIAAAVAVAVTVTALKYKKIGQEKETQQFRELMETRTGWRMMNATDKQRKKDRSNSIENTNTNMNLNYISPQRNTPRKSLSPHPQQHLPQPPLEETLALLRTVSPGDPRGYKEKEPEPKQPKLQQYAELMDVVERFHEIMKPIIEEEKKKPKIMLPGQYKHYPNKDGHLFFYPPKNYRPTPISRPKYLNLSEKQWKQFYMNVLEGVVPFSIIGLIMFAAQQIVQSKTDSECQEQLTNELERIVADGTEDDDFLDEIIPGITMPHLPKHETDIETAQRT</sequence>
<feature type="compositionally biased region" description="Basic and acidic residues" evidence="1">
    <location>
        <begin position="133"/>
        <end position="144"/>
    </location>
</feature>
<evidence type="ECO:0000313" key="3">
    <source>
        <dbReference type="EMBL" id="KAA6361069.1"/>
    </source>
</evidence>
<dbReference type="Proteomes" id="UP000324800">
    <property type="component" value="Unassembled WGS sequence"/>
</dbReference>
<keyword evidence="2" id="KW-0472">Membrane</keyword>
<feature type="region of interest" description="Disordered" evidence="1">
    <location>
        <begin position="63"/>
        <end position="114"/>
    </location>
</feature>
<keyword evidence="2" id="KW-0812">Transmembrane</keyword>
<evidence type="ECO:0000313" key="4">
    <source>
        <dbReference type="Proteomes" id="UP000324800"/>
    </source>
</evidence>
<dbReference type="AlphaFoldDB" id="A0A5J4TT32"/>
<evidence type="ECO:0000256" key="1">
    <source>
        <dbReference type="SAM" id="MobiDB-lite"/>
    </source>
</evidence>
<name>A0A5J4TT32_9EUKA</name>
<feature type="compositionally biased region" description="Low complexity" evidence="1">
    <location>
        <begin position="103"/>
        <end position="112"/>
    </location>
</feature>
<proteinExistence type="predicted"/>
<comment type="caution">
    <text evidence="3">The sequence shown here is derived from an EMBL/GenBank/DDBJ whole genome shotgun (WGS) entry which is preliminary data.</text>
</comment>
<evidence type="ECO:0000256" key="2">
    <source>
        <dbReference type="SAM" id="Phobius"/>
    </source>
</evidence>
<gene>
    <name evidence="3" type="ORF">EZS28_043404</name>
</gene>
<dbReference type="EMBL" id="SNRW01026063">
    <property type="protein sequence ID" value="KAA6361069.1"/>
    <property type="molecule type" value="Genomic_DNA"/>
</dbReference>
<organism evidence="3 4">
    <name type="scientific">Streblomastix strix</name>
    <dbReference type="NCBI Taxonomy" id="222440"/>
    <lineage>
        <taxon>Eukaryota</taxon>
        <taxon>Metamonada</taxon>
        <taxon>Preaxostyla</taxon>
        <taxon>Oxymonadida</taxon>
        <taxon>Streblomastigidae</taxon>
        <taxon>Streblomastix</taxon>
    </lineage>
</organism>
<feature type="transmembrane region" description="Helical" evidence="2">
    <location>
        <begin position="24"/>
        <end position="41"/>
    </location>
</feature>
<protein>
    <submittedName>
        <fullName evidence="3">Uncharacterized protein</fullName>
    </submittedName>
</protein>
<reference evidence="3 4" key="1">
    <citation type="submission" date="2019-03" db="EMBL/GenBank/DDBJ databases">
        <title>Single cell metagenomics reveals metabolic interactions within the superorganism composed of flagellate Streblomastix strix and complex community of Bacteroidetes bacteria on its surface.</title>
        <authorList>
            <person name="Treitli S.C."/>
            <person name="Kolisko M."/>
            <person name="Husnik F."/>
            <person name="Keeling P."/>
            <person name="Hampl V."/>
        </authorList>
    </citation>
    <scope>NUCLEOTIDE SEQUENCE [LARGE SCALE GENOMIC DNA]</scope>
    <source>
        <strain evidence="3">ST1C</strain>
    </source>
</reference>
<feature type="compositionally biased region" description="Polar residues" evidence="1">
    <location>
        <begin position="80"/>
        <end position="102"/>
    </location>
</feature>
<accession>A0A5J4TT32</accession>